<gene>
    <name evidence="1" type="ORF">CLOLEP_01105</name>
</gene>
<proteinExistence type="predicted"/>
<reference evidence="1 2" key="1">
    <citation type="submission" date="2007-08" db="EMBL/GenBank/DDBJ databases">
        <title>Draft genome sequence of Clostridium leptum (DSM 753).</title>
        <authorList>
            <person name="Sudarsanam P."/>
            <person name="Ley R."/>
            <person name="Guruge J."/>
            <person name="Turnbaugh P.J."/>
            <person name="Mahowald M."/>
            <person name="Liep D."/>
            <person name="Gordon J."/>
        </authorList>
    </citation>
    <scope>NUCLEOTIDE SEQUENCE [LARGE SCALE GENOMIC DNA]</scope>
    <source>
        <strain evidence="1 2">DSM 753</strain>
    </source>
</reference>
<reference evidence="1 2" key="2">
    <citation type="submission" date="2007-08" db="EMBL/GenBank/DDBJ databases">
        <authorList>
            <person name="Fulton L."/>
            <person name="Clifton S."/>
            <person name="Fulton B."/>
            <person name="Xu J."/>
            <person name="Minx P."/>
            <person name="Pepin K.H."/>
            <person name="Johnson M."/>
            <person name="Thiruvilangam P."/>
            <person name="Bhonagiri V."/>
            <person name="Nash W.E."/>
            <person name="Wang C."/>
            <person name="Mardis E.R."/>
            <person name="Wilson R.K."/>
        </authorList>
    </citation>
    <scope>NUCLEOTIDE SEQUENCE [LARGE SCALE GENOMIC DNA]</scope>
    <source>
        <strain evidence="1 2">DSM 753</strain>
    </source>
</reference>
<sequence length="35" mass="3873">MCYIETNFVYEHNRNAGGLALKTPAASITLTGMER</sequence>
<evidence type="ECO:0000313" key="2">
    <source>
        <dbReference type="Proteomes" id="UP000003490"/>
    </source>
</evidence>
<protein>
    <submittedName>
        <fullName evidence="1">Uncharacterized protein</fullName>
    </submittedName>
</protein>
<dbReference type="HOGENOM" id="CLU_3364252_0_0_9"/>
<evidence type="ECO:0000313" key="1">
    <source>
        <dbReference type="EMBL" id="EDO62244.1"/>
    </source>
</evidence>
<dbReference type="EMBL" id="ABCB02000016">
    <property type="protein sequence ID" value="EDO62244.1"/>
    <property type="molecule type" value="Genomic_DNA"/>
</dbReference>
<dbReference type="AlphaFoldDB" id="A7VRC3"/>
<organism evidence="1 2">
    <name type="scientific">[Clostridium] leptum DSM 753</name>
    <dbReference type="NCBI Taxonomy" id="428125"/>
    <lineage>
        <taxon>Bacteria</taxon>
        <taxon>Bacillati</taxon>
        <taxon>Bacillota</taxon>
        <taxon>Clostridia</taxon>
        <taxon>Eubacteriales</taxon>
        <taxon>Oscillospiraceae</taxon>
        <taxon>Oscillospiraceae incertae sedis</taxon>
    </lineage>
</organism>
<name>A7VRC3_9FIRM</name>
<dbReference type="Proteomes" id="UP000003490">
    <property type="component" value="Unassembled WGS sequence"/>
</dbReference>
<comment type="caution">
    <text evidence="1">The sequence shown here is derived from an EMBL/GenBank/DDBJ whole genome shotgun (WGS) entry which is preliminary data.</text>
</comment>
<accession>A7VRC3</accession>